<name>A0A4P6Q666_9ACTN</name>
<dbReference type="GO" id="GO:0006508">
    <property type="term" value="P:proteolysis"/>
    <property type="evidence" value="ECO:0007669"/>
    <property type="project" value="InterPro"/>
</dbReference>
<organism evidence="1 2">
    <name type="scientific">Streptomonospora litoralis</name>
    <dbReference type="NCBI Taxonomy" id="2498135"/>
    <lineage>
        <taxon>Bacteria</taxon>
        <taxon>Bacillati</taxon>
        <taxon>Actinomycetota</taxon>
        <taxon>Actinomycetes</taxon>
        <taxon>Streptosporangiales</taxon>
        <taxon>Nocardiopsidaceae</taxon>
        <taxon>Streptomonospora</taxon>
    </lineage>
</organism>
<protein>
    <submittedName>
        <fullName evidence="1">Proline iminopeptidase</fullName>
        <ecNumber evidence="1">3.4.11.5</ecNumber>
    </submittedName>
</protein>
<gene>
    <name evidence="1" type="primary">pip1</name>
    <name evidence="1" type="ORF">EKD16_13060</name>
</gene>
<dbReference type="Proteomes" id="UP000292235">
    <property type="component" value="Chromosome"/>
</dbReference>
<dbReference type="PANTHER" id="PTHR43722">
    <property type="entry name" value="PROLINE IMINOPEPTIDASE"/>
    <property type="match status" value="1"/>
</dbReference>
<dbReference type="GO" id="GO:0004177">
    <property type="term" value="F:aminopeptidase activity"/>
    <property type="evidence" value="ECO:0007669"/>
    <property type="project" value="UniProtKB-KW"/>
</dbReference>
<dbReference type="KEGG" id="strr:EKD16_13060"/>
<keyword evidence="1" id="KW-0378">Hydrolase</keyword>
<keyword evidence="1" id="KW-0645">Protease</keyword>
<dbReference type="EC" id="3.4.11.5" evidence="1"/>
<accession>A0A4P6Q666</accession>
<proteinExistence type="predicted"/>
<evidence type="ECO:0000313" key="1">
    <source>
        <dbReference type="EMBL" id="QBI54394.1"/>
    </source>
</evidence>
<sequence>MRGGACQQRRHEVAGQVGGVLLGALARSGEVAIDWLFGGMSRFLPEQWRRFRGAVPEAADGAEVAAYAARMEHADPGVRERAAQEWTRWEDAVVAHEAAGDPTAYSGRPTRDRLAFVRIASRYFAHAAWLEEGVLLARAHRLASVPGVLVHGRLDLSAPLETAWQLRRTWPGARLEVLDDAGHTGSTRMRARVVAALDGFADAAG</sequence>
<dbReference type="EMBL" id="CP036455">
    <property type="protein sequence ID" value="QBI54394.1"/>
    <property type="molecule type" value="Genomic_DNA"/>
</dbReference>
<dbReference type="GO" id="GO:0005737">
    <property type="term" value="C:cytoplasm"/>
    <property type="evidence" value="ECO:0007669"/>
    <property type="project" value="InterPro"/>
</dbReference>
<dbReference type="InterPro" id="IPR005944">
    <property type="entry name" value="Pro_iminopeptidase"/>
</dbReference>
<dbReference type="InterPro" id="IPR029058">
    <property type="entry name" value="AB_hydrolase_fold"/>
</dbReference>
<keyword evidence="2" id="KW-1185">Reference proteome</keyword>
<evidence type="ECO:0000313" key="2">
    <source>
        <dbReference type="Proteomes" id="UP000292235"/>
    </source>
</evidence>
<dbReference type="SUPFAM" id="SSF53474">
    <property type="entry name" value="alpha/beta-Hydrolases"/>
    <property type="match status" value="1"/>
</dbReference>
<dbReference type="PANTHER" id="PTHR43722:SF1">
    <property type="entry name" value="PROLINE IMINOPEPTIDASE"/>
    <property type="match status" value="1"/>
</dbReference>
<dbReference type="Gene3D" id="3.40.50.1820">
    <property type="entry name" value="alpha/beta hydrolase"/>
    <property type="match status" value="1"/>
</dbReference>
<keyword evidence="1" id="KW-0031">Aminopeptidase</keyword>
<dbReference type="AlphaFoldDB" id="A0A4P6Q666"/>
<reference evidence="1 2" key="1">
    <citation type="submission" date="2019-02" db="EMBL/GenBank/DDBJ databases">
        <authorList>
            <person name="Khodamoradi S."/>
            <person name="Hahnke R.L."/>
            <person name="Kaempfer P."/>
            <person name="Schumann P."/>
            <person name="Rohde M."/>
            <person name="Steinert M."/>
            <person name="Luzhetskyy A."/>
            <person name="Wink J."/>
            <person name="Ruckert C."/>
        </authorList>
    </citation>
    <scope>NUCLEOTIDE SEQUENCE [LARGE SCALE GENOMIC DNA]</scope>
    <source>
        <strain evidence="1 2">M2</strain>
    </source>
</reference>